<gene>
    <name evidence="1" type="ORF">DPEC_G00335570</name>
</gene>
<proteinExistence type="predicted"/>
<evidence type="ECO:0000313" key="2">
    <source>
        <dbReference type="Proteomes" id="UP001157502"/>
    </source>
</evidence>
<dbReference type="Proteomes" id="UP001157502">
    <property type="component" value="Chromosome 33"/>
</dbReference>
<name>A0ACC2F701_DALPE</name>
<sequence>MSVTSNWSRKTIKCGKTERLPTDAVIKGIHSDSPPSSLAEQNADRKNCCRNNSLHRRQTNQQQTHSHRHITSHPGDFRRFLHCCCTPTTSHTATVRFWRGRARHSPFPHL</sequence>
<comment type="caution">
    <text evidence="1">The sequence shown here is derived from an EMBL/GenBank/DDBJ whole genome shotgun (WGS) entry which is preliminary data.</text>
</comment>
<protein>
    <submittedName>
        <fullName evidence="1">Uncharacterized protein</fullName>
    </submittedName>
</protein>
<keyword evidence="2" id="KW-1185">Reference proteome</keyword>
<organism evidence="1 2">
    <name type="scientific">Dallia pectoralis</name>
    <name type="common">Alaska blackfish</name>
    <dbReference type="NCBI Taxonomy" id="75939"/>
    <lineage>
        <taxon>Eukaryota</taxon>
        <taxon>Metazoa</taxon>
        <taxon>Chordata</taxon>
        <taxon>Craniata</taxon>
        <taxon>Vertebrata</taxon>
        <taxon>Euteleostomi</taxon>
        <taxon>Actinopterygii</taxon>
        <taxon>Neopterygii</taxon>
        <taxon>Teleostei</taxon>
        <taxon>Protacanthopterygii</taxon>
        <taxon>Esociformes</taxon>
        <taxon>Umbridae</taxon>
        <taxon>Dallia</taxon>
    </lineage>
</organism>
<accession>A0ACC2F701</accession>
<dbReference type="EMBL" id="CM055760">
    <property type="protein sequence ID" value="KAJ7987131.1"/>
    <property type="molecule type" value="Genomic_DNA"/>
</dbReference>
<reference evidence="1" key="1">
    <citation type="submission" date="2021-05" db="EMBL/GenBank/DDBJ databases">
        <authorList>
            <person name="Pan Q."/>
            <person name="Jouanno E."/>
            <person name="Zahm M."/>
            <person name="Klopp C."/>
            <person name="Cabau C."/>
            <person name="Louis A."/>
            <person name="Berthelot C."/>
            <person name="Parey E."/>
            <person name="Roest Crollius H."/>
            <person name="Montfort J."/>
            <person name="Robinson-Rechavi M."/>
            <person name="Bouchez O."/>
            <person name="Lampietro C."/>
            <person name="Lopez Roques C."/>
            <person name="Donnadieu C."/>
            <person name="Postlethwait J."/>
            <person name="Bobe J."/>
            <person name="Dillon D."/>
            <person name="Chandos A."/>
            <person name="von Hippel F."/>
            <person name="Guiguen Y."/>
        </authorList>
    </citation>
    <scope>NUCLEOTIDE SEQUENCE</scope>
    <source>
        <strain evidence="1">YG-Jan2019</strain>
    </source>
</reference>
<evidence type="ECO:0000313" key="1">
    <source>
        <dbReference type="EMBL" id="KAJ7987131.1"/>
    </source>
</evidence>